<dbReference type="EMBL" id="CDMC01000018">
    <property type="protein sequence ID" value="CEL10383.1"/>
    <property type="molecule type" value="Genomic_DNA"/>
</dbReference>
<dbReference type="OrthoDB" id="4467235at2759"/>
<protein>
    <submittedName>
        <fullName evidence="2">Uncharacterized protein</fullName>
    </submittedName>
</protein>
<evidence type="ECO:0000313" key="2">
    <source>
        <dbReference type="EMBL" id="CEL10383.1"/>
    </source>
</evidence>
<dbReference type="Pfam" id="PF13289">
    <property type="entry name" value="SIR2_2"/>
    <property type="match status" value="1"/>
</dbReference>
<feature type="compositionally biased region" description="Polar residues" evidence="1">
    <location>
        <begin position="1"/>
        <end position="12"/>
    </location>
</feature>
<dbReference type="STRING" id="454130.A0A0U5GKC1"/>
<sequence length="509" mass="57598">MASNGEPQTQGTDGPASTPAVSARPSDFQAEWNQLIADFDPNHLADLRRREPSSHSLYEIETSINELYRSVQMGHQLNSRMGHAIMNVDATRERARQFAANTSEATREMRRELGWNVREFDISLLRQIRRSSALSLVLGAGASMAAPCHAPGWPALVEGLLRQTIGRVMELWLPKPQDLEQLPPEAPRGLINERFLSRDPVESASSAWTPTFDFSHTENGIQRDFTIGYYRKSAKRYNADEEETAVEVLRSIEEARRNNQPVDADILMRGADVCHDLCGQRLFTLLTALLYEGDRMPSETHRAIARLARSQFVPERRGRFMGWDGIITYNYDDFMEQALSDLQVPSAAIAMRGDEIAGDPNQFARSVGPGGLHLPVYHPHGYTPNRPFLISTVPYVFATSGYQSQYGRSVSKVLESFKSSYLENPVHVTLYVGCSFSDSYMNQMLQDAFQRWPERYHYALLPWPGALSDNQEPSGQEIEQQSERYLAMGIRPIWLRNFGEIPHIISELE</sequence>
<feature type="region of interest" description="Disordered" evidence="1">
    <location>
        <begin position="1"/>
        <end position="25"/>
    </location>
</feature>
<name>A0A0U5GKC1_ASPCI</name>
<organism evidence="2 3">
    <name type="scientific">Aspergillus calidoustus</name>
    <dbReference type="NCBI Taxonomy" id="454130"/>
    <lineage>
        <taxon>Eukaryota</taxon>
        <taxon>Fungi</taxon>
        <taxon>Dikarya</taxon>
        <taxon>Ascomycota</taxon>
        <taxon>Pezizomycotina</taxon>
        <taxon>Eurotiomycetes</taxon>
        <taxon>Eurotiomycetidae</taxon>
        <taxon>Eurotiales</taxon>
        <taxon>Aspergillaceae</taxon>
        <taxon>Aspergillus</taxon>
        <taxon>Aspergillus subgen. Nidulantes</taxon>
    </lineage>
</organism>
<dbReference type="Proteomes" id="UP000054771">
    <property type="component" value="Unassembled WGS sequence"/>
</dbReference>
<keyword evidence="3" id="KW-1185">Reference proteome</keyword>
<evidence type="ECO:0000313" key="3">
    <source>
        <dbReference type="Proteomes" id="UP000054771"/>
    </source>
</evidence>
<gene>
    <name evidence="2" type="ORF">ASPCAL13504</name>
</gene>
<evidence type="ECO:0000256" key="1">
    <source>
        <dbReference type="SAM" id="MobiDB-lite"/>
    </source>
</evidence>
<reference evidence="3" key="1">
    <citation type="journal article" date="2016" name="Genome Announc.">
        <title>Draft genome sequences of fungus Aspergillus calidoustus.</title>
        <authorList>
            <person name="Horn F."/>
            <person name="Linde J."/>
            <person name="Mattern D.J."/>
            <person name="Walther G."/>
            <person name="Guthke R."/>
            <person name="Scherlach K."/>
            <person name="Martin K."/>
            <person name="Brakhage A.A."/>
            <person name="Petzke L."/>
            <person name="Valiante V."/>
        </authorList>
    </citation>
    <scope>NUCLEOTIDE SEQUENCE [LARGE SCALE GENOMIC DNA]</scope>
    <source>
        <strain evidence="3">SF006504</strain>
    </source>
</reference>
<accession>A0A0U5GKC1</accession>
<proteinExistence type="predicted"/>
<dbReference type="AlphaFoldDB" id="A0A0U5GKC1"/>